<reference evidence="2 3" key="1">
    <citation type="journal article" date="2019" name="Plant Biotechnol. J.">
        <title>The red bayberry genome and genetic basis of sex determination.</title>
        <authorList>
            <person name="Jia H.M."/>
            <person name="Jia H.J."/>
            <person name="Cai Q.L."/>
            <person name="Wang Y."/>
            <person name="Zhao H.B."/>
            <person name="Yang W.F."/>
            <person name="Wang G.Y."/>
            <person name="Li Y.H."/>
            <person name="Zhan D.L."/>
            <person name="Shen Y.T."/>
            <person name="Niu Q.F."/>
            <person name="Chang L."/>
            <person name="Qiu J."/>
            <person name="Zhao L."/>
            <person name="Xie H.B."/>
            <person name="Fu W.Y."/>
            <person name="Jin J."/>
            <person name="Li X.W."/>
            <person name="Jiao Y."/>
            <person name="Zhou C.C."/>
            <person name="Tu T."/>
            <person name="Chai C.Y."/>
            <person name="Gao J.L."/>
            <person name="Fan L.J."/>
            <person name="van de Weg E."/>
            <person name="Wang J.Y."/>
            <person name="Gao Z.S."/>
        </authorList>
    </citation>
    <scope>NUCLEOTIDE SEQUENCE [LARGE SCALE GENOMIC DNA]</scope>
    <source>
        <tissue evidence="2">Leaves</tissue>
    </source>
</reference>
<organism evidence="2 3">
    <name type="scientific">Morella rubra</name>
    <name type="common">Chinese bayberry</name>
    <dbReference type="NCBI Taxonomy" id="262757"/>
    <lineage>
        <taxon>Eukaryota</taxon>
        <taxon>Viridiplantae</taxon>
        <taxon>Streptophyta</taxon>
        <taxon>Embryophyta</taxon>
        <taxon>Tracheophyta</taxon>
        <taxon>Spermatophyta</taxon>
        <taxon>Magnoliopsida</taxon>
        <taxon>eudicotyledons</taxon>
        <taxon>Gunneridae</taxon>
        <taxon>Pentapetalae</taxon>
        <taxon>rosids</taxon>
        <taxon>fabids</taxon>
        <taxon>Fagales</taxon>
        <taxon>Myricaceae</taxon>
        <taxon>Morella</taxon>
    </lineage>
</organism>
<dbReference type="AlphaFoldDB" id="A0A6A1V3E7"/>
<gene>
    <name evidence="2" type="ORF">CJ030_MR7G028075</name>
</gene>
<evidence type="ECO:0000256" key="1">
    <source>
        <dbReference type="SAM" id="Phobius"/>
    </source>
</evidence>
<dbReference type="Proteomes" id="UP000516437">
    <property type="component" value="Chromosome 7"/>
</dbReference>
<proteinExistence type="predicted"/>
<keyword evidence="1" id="KW-0472">Membrane</keyword>
<name>A0A6A1V3E7_9ROSI</name>
<keyword evidence="3" id="KW-1185">Reference proteome</keyword>
<comment type="caution">
    <text evidence="2">The sequence shown here is derived from an EMBL/GenBank/DDBJ whole genome shotgun (WGS) entry which is preliminary data.</text>
</comment>
<dbReference type="EMBL" id="RXIC02000025">
    <property type="protein sequence ID" value="KAB1205740.1"/>
    <property type="molecule type" value="Genomic_DNA"/>
</dbReference>
<accession>A0A6A1V3E7</accession>
<feature type="transmembrane region" description="Helical" evidence="1">
    <location>
        <begin position="63"/>
        <end position="87"/>
    </location>
</feature>
<feature type="transmembrane region" description="Helical" evidence="1">
    <location>
        <begin position="21"/>
        <end position="43"/>
    </location>
</feature>
<evidence type="ECO:0000313" key="3">
    <source>
        <dbReference type="Proteomes" id="UP000516437"/>
    </source>
</evidence>
<sequence>MIYLTQQERKLISYDTFLNVWILPSLAACTSVGGGAPSAFKTFLFHSPPSTRRGGGAPATGGGYWWCPSSVMALLCLLVCCSAWLGWWPRTCCGTMSWQGHGLSWHVCGKLAGMPGMGVAGASCLVRGAKLACVRALMPWHGCGALIGCPVGVSRVPMGATGTSSQHLSSHALLSRHMSSLGILSKTPL</sequence>
<protein>
    <submittedName>
        <fullName evidence="2">Uncharacterized protein</fullName>
    </submittedName>
</protein>
<keyword evidence="1" id="KW-0812">Transmembrane</keyword>
<keyword evidence="1" id="KW-1133">Transmembrane helix</keyword>
<evidence type="ECO:0000313" key="2">
    <source>
        <dbReference type="EMBL" id="KAB1205740.1"/>
    </source>
</evidence>